<dbReference type="CDD" id="cd07181">
    <property type="entry name" value="RNase_HII_eukaryota_like"/>
    <property type="match status" value="1"/>
</dbReference>
<feature type="binding site" evidence="8">
    <location>
        <position position="38"/>
    </location>
    <ligand>
        <name>a divalent metal cation</name>
        <dbReference type="ChEBI" id="CHEBI:60240"/>
    </ligand>
</feature>
<evidence type="ECO:0000313" key="12">
    <source>
        <dbReference type="Proteomes" id="UP001165090"/>
    </source>
</evidence>
<feature type="domain" description="RNase H type-2" evidence="10">
    <location>
        <begin position="32"/>
        <end position="249"/>
    </location>
</feature>
<comment type="caution">
    <text evidence="11">The sequence shown here is derived from an EMBL/GenBank/DDBJ whole genome shotgun (WGS) entry which is preliminary data.</text>
</comment>
<keyword evidence="5 8" id="KW-0479">Metal-binding</keyword>
<gene>
    <name evidence="11" type="ORF">VaNZ11_008432</name>
</gene>
<dbReference type="EC" id="3.1.26.4" evidence="9"/>
<evidence type="ECO:0000256" key="1">
    <source>
        <dbReference type="ARBA" id="ARBA00000077"/>
    </source>
</evidence>
<name>A0ABQ5S5P8_9CHLO</name>
<dbReference type="Proteomes" id="UP001165090">
    <property type="component" value="Unassembled WGS sequence"/>
</dbReference>
<dbReference type="InterPro" id="IPR023160">
    <property type="entry name" value="RNase_HII_hlx-loop-hlx_cap_dom"/>
</dbReference>
<evidence type="ECO:0000256" key="8">
    <source>
        <dbReference type="PROSITE-ProRule" id="PRU01319"/>
    </source>
</evidence>
<dbReference type="InterPro" id="IPR004649">
    <property type="entry name" value="RNase_H2_suA"/>
</dbReference>
<sequence>MDDGTVYTRDFSCVAGTRIVNQLRNEQWIRSPCILGVDEAGRGPVLGPMVYASAFCPQSSNISDRGYADSKTLTHEARAKLFRAIDADTGVGWVAHIMSAQHISNHMLGKDKVSLNSLAFDATCHVIRSALEGGANIKQVYVDTVGDAERHRERLSRAFPGIDFTVCPKADSLYPIVSAASIVAKVIRDKSLVDCQQVLSLQGDVGTGYPGDAATMVWLKGHIHPVLGFPPLVRHSWETSARMLEPPEAVSIKFEADDAVDGGGAICSAQQRLNFARTGGAGLVESSGLGRHIFFRARKLQRVTDVF</sequence>
<dbReference type="InterPro" id="IPR001352">
    <property type="entry name" value="RNase_HII/HIII"/>
</dbReference>
<dbReference type="NCBIfam" id="TIGR00729">
    <property type="entry name" value="ribonuclease HII"/>
    <property type="match status" value="1"/>
</dbReference>
<dbReference type="PROSITE" id="PS51975">
    <property type="entry name" value="RNASE_H_2"/>
    <property type="match status" value="1"/>
</dbReference>
<dbReference type="InterPro" id="IPR012337">
    <property type="entry name" value="RNaseH-like_sf"/>
</dbReference>
<comment type="cofactor">
    <cofactor evidence="2">
        <name>Mg(2+)</name>
        <dbReference type="ChEBI" id="CHEBI:18420"/>
    </cofactor>
</comment>
<organism evidence="11 12">
    <name type="scientific">Volvox africanus</name>
    <dbReference type="NCBI Taxonomy" id="51714"/>
    <lineage>
        <taxon>Eukaryota</taxon>
        <taxon>Viridiplantae</taxon>
        <taxon>Chlorophyta</taxon>
        <taxon>core chlorophytes</taxon>
        <taxon>Chlorophyceae</taxon>
        <taxon>CS clade</taxon>
        <taxon>Chlamydomonadales</taxon>
        <taxon>Volvocaceae</taxon>
        <taxon>Volvox</taxon>
    </lineage>
</organism>
<proteinExistence type="inferred from homology"/>
<feature type="binding site" evidence="8">
    <location>
        <position position="143"/>
    </location>
    <ligand>
        <name>a divalent metal cation</name>
        <dbReference type="ChEBI" id="CHEBI:60240"/>
    </ligand>
</feature>
<reference evidence="11 12" key="1">
    <citation type="journal article" date="2023" name="IScience">
        <title>Expanded male sex-determining region conserved during the evolution of homothallism in the green alga Volvox.</title>
        <authorList>
            <person name="Yamamoto K."/>
            <person name="Matsuzaki R."/>
            <person name="Mahakham W."/>
            <person name="Heman W."/>
            <person name="Sekimoto H."/>
            <person name="Kawachi M."/>
            <person name="Minakuchi Y."/>
            <person name="Toyoda A."/>
            <person name="Nozaki H."/>
        </authorList>
    </citation>
    <scope>NUCLEOTIDE SEQUENCE [LARGE SCALE GENOMIC DNA]</scope>
    <source>
        <strain evidence="11 12">NIES-4468</strain>
    </source>
</reference>
<comment type="cofactor">
    <cofactor evidence="8">
        <name>Mn(2+)</name>
        <dbReference type="ChEBI" id="CHEBI:29035"/>
    </cofactor>
    <cofactor evidence="8">
        <name>Mg(2+)</name>
        <dbReference type="ChEBI" id="CHEBI:18420"/>
    </cofactor>
    <text evidence="8">Manganese or magnesium. Binds 1 divalent metal ion per monomer in the absence of substrate. May bind a second metal ion after substrate binding.</text>
</comment>
<keyword evidence="6 8" id="KW-0255">Endonuclease</keyword>
<dbReference type="InterPro" id="IPR036397">
    <property type="entry name" value="RNaseH_sf"/>
</dbReference>
<evidence type="ECO:0000256" key="7">
    <source>
        <dbReference type="ARBA" id="ARBA00022801"/>
    </source>
</evidence>
<evidence type="ECO:0000259" key="10">
    <source>
        <dbReference type="PROSITE" id="PS51975"/>
    </source>
</evidence>
<evidence type="ECO:0000256" key="9">
    <source>
        <dbReference type="RuleBase" id="RU003515"/>
    </source>
</evidence>
<accession>A0ABQ5S5P8</accession>
<evidence type="ECO:0000256" key="5">
    <source>
        <dbReference type="ARBA" id="ARBA00022723"/>
    </source>
</evidence>
<dbReference type="Gene3D" id="1.10.10.460">
    <property type="entry name" value="Ribonuclease hii. Domain 2"/>
    <property type="match status" value="1"/>
</dbReference>
<evidence type="ECO:0000313" key="11">
    <source>
        <dbReference type="EMBL" id="GLI65006.1"/>
    </source>
</evidence>
<dbReference type="Gene3D" id="3.30.420.10">
    <property type="entry name" value="Ribonuclease H-like superfamily/Ribonuclease H"/>
    <property type="match status" value="1"/>
</dbReference>
<evidence type="ECO:0000256" key="3">
    <source>
        <dbReference type="ARBA" id="ARBA00007058"/>
    </source>
</evidence>
<evidence type="ECO:0000256" key="2">
    <source>
        <dbReference type="ARBA" id="ARBA00001946"/>
    </source>
</evidence>
<evidence type="ECO:0000256" key="4">
    <source>
        <dbReference type="ARBA" id="ARBA00022722"/>
    </source>
</evidence>
<comment type="similarity">
    <text evidence="3">Belongs to the RNase HII family. Eukaryotic subfamily.</text>
</comment>
<keyword evidence="7 8" id="KW-0378">Hydrolase</keyword>
<dbReference type="InterPro" id="IPR024567">
    <property type="entry name" value="RNase_HII/HIII_dom"/>
</dbReference>
<dbReference type="PANTHER" id="PTHR10954:SF7">
    <property type="entry name" value="RIBONUCLEASE H2 SUBUNIT A"/>
    <property type="match status" value="1"/>
</dbReference>
<evidence type="ECO:0000256" key="6">
    <source>
        <dbReference type="ARBA" id="ARBA00022759"/>
    </source>
</evidence>
<protein>
    <recommendedName>
        <fullName evidence="9">Ribonuclease</fullName>
        <ecNumber evidence="9">3.1.26.4</ecNumber>
    </recommendedName>
</protein>
<dbReference type="EMBL" id="BSDZ01000021">
    <property type="protein sequence ID" value="GLI65006.1"/>
    <property type="molecule type" value="Genomic_DNA"/>
</dbReference>
<dbReference type="Pfam" id="PF01351">
    <property type="entry name" value="RNase_HII"/>
    <property type="match status" value="1"/>
</dbReference>
<keyword evidence="4 8" id="KW-0540">Nuclease</keyword>
<keyword evidence="12" id="KW-1185">Reference proteome</keyword>
<dbReference type="PANTHER" id="PTHR10954">
    <property type="entry name" value="RIBONUCLEASE H2 SUBUNIT A"/>
    <property type="match status" value="1"/>
</dbReference>
<feature type="binding site" evidence="8">
    <location>
        <position position="39"/>
    </location>
    <ligand>
        <name>a divalent metal cation</name>
        <dbReference type="ChEBI" id="CHEBI:60240"/>
    </ligand>
</feature>
<comment type="catalytic activity">
    <reaction evidence="1 8 9">
        <text>Endonucleolytic cleavage to 5'-phosphomonoester.</text>
        <dbReference type="EC" id="3.1.26.4"/>
    </reaction>
</comment>
<comment type="function">
    <text evidence="9">Endonuclease that specifically degrades the RNA of RNA-DNA hybrids.</text>
</comment>
<dbReference type="SUPFAM" id="SSF53098">
    <property type="entry name" value="Ribonuclease H-like"/>
    <property type="match status" value="1"/>
</dbReference>